<reference evidence="2 3" key="1">
    <citation type="journal article" date="2015" name="PLoS ONE">
        <title>Azotobacter Genomes: The Genome of Azotobacter chroococcum NCIMB 8003 (ATCC 4412).</title>
        <authorList>
            <person name="Robson R.L."/>
            <person name="Jones R."/>
            <person name="Robson R.M."/>
            <person name="Schwartz A."/>
            <person name="Richardson T.H."/>
        </authorList>
    </citation>
    <scope>NUCLEOTIDE SEQUENCE [LARGE SCALE GENOMIC DNA]</scope>
    <source>
        <strain evidence="2 3">NCIMB 8003</strain>
    </source>
</reference>
<sequence>MWDAILARFEKQAPASVMARLALERAMPAAWVDEMFETHRQRQYPRELLFSTVVELMSLVSLGLRPSLHAAARQMDNLPVSLAALYDKVRRTEPPLLRALVQGSAQRLEPIVSALGTAPCLPGWQVRIVDGNHLPASEKRLAPLRNQRAAALPGHSLVVYDPDLDLVTDLAVCEDAYESERTGVLPLLDSARPGQLWMADRHFCTRTILQSLQQGRADFIVRQDARHPRIVHEGPWHDRGRLETGWVLEQDIHIDEGQAPWRRIELRLDRPTESGESVLWLWSNHLAVQVRSRYEGMLVALPVEHWPAWADDLASTLAQRLLELARHIKPSQVATSKRGPKVKKARDWVDGATARAHVSTARAIKASKGKRP</sequence>
<dbReference type="GO" id="GO:0004803">
    <property type="term" value="F:transposase activity"/>
    <property type="evidence" value="ECO:0007669"/>
    <property type="project" value="InterPro"/>
</dbReference>
<dbReference type="Pfam" id="PF01609">
    <property type="entry name" value="DDE_Tnp_1"/>
    <property type="match status" value="1"/>
</dbReference>
<evidence type="ECO:0000259" key="1">
    <source>
        <dbReference type="Pfam" id="PF01609"/>
    </source>
</evidence>
<dbReference type="InterPro" id="IPR002559">
    <property type="entry name" value="Transposase_11"/>
</dbReference>
<evidence type="ECO:0000313" key="2">
    <source>
        <dbReference type="EMBL" id="AJE21221.1"/>
    </source>
</evidence>
<organism evidence="2 3">
    <name type="scientific">Azotobacter chroococcum NCIMB 8003</name>
    <dbReference type="NCBI Taxonomy" id="1328314"/>
    <lineage>
        <taxon>Bacteria</taxon>
        <taxon>Pseudomonadati</taxon>
        <taxon>Pseudomonadota</taxon>
        <taxon>Gammaproteobacteria</taxon>
        <taxon>Pseudomonadales</taxon>
        <taxon>Pseudomonadaceae</taxon>
        <taxon>Azotobacter</taxon>
    </lineage>
</organism>
<dbReference type="InterPro" id="IPR012337">
    <property type="entry name" value="RNaseH-like_sf"/>
</dbReference>
<dbReference type="HOGENOM" id="CLU_047560_0_0_6"/>
<proteinExistence type="predicted"/>
<dbReference type="AlphaFoldDB" id="A0A0C4WLV4"/>
<evidence type="ECO:0000313" key="3">
    <source>
        <dbReference type="Proteomes" id="UP000068210"/>
    </source>
</evidence>
<dbReference type="STRING" id="1328314.Achr_17650"/>
<gene>
    <name evidence="2" type="ORF">Achr_17650</name>
</gene>
<dbReference type="GO" id="GO:0003677">
    <property type="term" value="F:DNA binding"/>
    <property type="evidence" value="ECO:0007669"/>
    <property type="project" value="InterPro"/>
</dbReference>
<dbReference type="Proteomes" id="UP000068210">
    <property type="component" value="Chromosome"/>
</dbReference>
<keyword evidence="3" id="KW-1185">Reference proteome</keyword>
<dbReference type="SUPFAM" id="SSF53098">
    <property type="entry name" value="Ribonuclease H-like"/>
    <property type="match status" value="1"/>
</dbReference>
<dbReference type="KEGG" id="acx:Achr_17650"/>
<protein>
    <submittedName>
        <fullName evidence="2">Transposase, IS4 family</fullName>
    </submittedName>
</protein>
<feature type="domain" description="Transposase IS4-like" evidence="1">
    <location>
        <begin position="125"/>
        <end position="223"/>
    </location>
</feature>
<dbReference type="GO" id="GO:0006313">
    <property type="term" value="P:DNA transposition"/>
    <property type="evidence" value="ECO:0007669"/>
    <property type="project" value="InterPro"/>
</dbReference>
<name>A0A0C4WLV4_9GAMM</name>
<dbReference type="EMBL" id="CP010415">
    <property type="protein sequence ID" value="AJE21221.1"/>
    <property type="molecule type" value="Genomic_DNA"/>
</dbReference>
<accession>A0A0C4WLV4</accession>